<keyword evidence="2" id="KW-1185">Reference proteome</keyword>
<organism evidence="1 2">
    <name type="scientific">Dallia pectoralis</name>
    <name type="common">Alaska blackfish</name>
    <dbReference type="NCBI Taxonomy" id="75939"/>
    <lineage>
        <taxon>Eukaryota</taxon>
        <taxon>Metazoa</taxon>
        <taxon>Chordata</taxon>
        <taxon>Craniata</taxon>
        <taxon>Vertebrata</taxon>
        <taxon>Euteleostomi</taxon>
        <taxon>Actinopterygii</taxon>
        <taxon>Neopterygii</taxon>
        <taxon>Teleostei</taxon>
        <taxon>Protacanthopterygii</taxon>
        <taxon>Esociformes</taxon>
        <taxon>Umbridae</taxon>
        <taxon>Dallia</taxon>
    </lineage>
</organism>
<comment type="caution">
    <text evidence="1">The sequence shown here is derived from an EMBL/GenBank/DDBJ whole genome shotgun (WGS) entry which is preliminary data.</text>
</comment>
<dbReference type="EMBL" id="CM055764">
    <property type="protein sequence ID" value="KAJ7984852.1"/>
    <property type="molecule type" value="Genomic_DNA"/>
</dbReference>
<name>A0ACC2F0F5_DALPE</name>
<dbReference type="Proteomes" id="UP001157502">
    <property type="component" value="Chromosome 37"/>
</dbReference>
<reference evidence="1" key="1">
    <citation type="submission" date="2021-05" db="EMBL/GenBank/DDBJ databases">
        <authorList>
            <person name="Pan Q."/>
            <person name="Jouanno E."/>
            <person name="Zahm M."/>
            <person name="Klopp C."/>
            <person name="Cabau C."/>
            <person name="Louis A."/>
            <person name="Berthelot C."/>
            <person name="Parey E."/>
            <person name="Roest Crollius H."/>
            <person name="Montfort J."/>
            <person name="Robinson-Rechavi M."/>
            <person name="Bouchez O."/>
            <person name="Lampietro C."/>
            <person name="Lopez Roques C."/>
            <person name="Donnadieu C."/>
            <person name="Postlethwait J."/>
            <person name="Bobe J."/>
            <person name="Dillon D."/>
            <person name="Chandos A."/>
            <person name="von Hippel F."/>
            <person name="Guiguen Y."/>
        </authorList>
    </citation>
    <scope>NUCLEOTIDE SEQUENCE</scope>
    <source>
        <strain evidence="1">YG-Jan2019</strain>
    </source>
</reference>
<proteinExistence type="predicted"/>
<protein>
    <submittedName>
        <fullName evidence="1">Uncharacterized protein</fullName>
    </submittedName>
</protein>
<evidence type="ECO:0000313" key="1">
    <source>
        <dbReference type="EMBL" id="KAJ7984852.1"/>
    </source>
</evidence>
<sequence length="136" mass="14489">MLLPCRCHADPKQLPAYPSNKGRLNSIKPAKVWSTSGCDITARAPSVLCHNALNPVTWQDGNGERSNGPCETRPCRDTSLPSSRGLSDAALTGSLGTGQHGRDGHNKVSSRGVPWPSAQNISGSPQRHRNLAVVPF</sequence>
<evidence type="ECO:0000313" key="2">
    <source>
        <dbReference type="Proteomes" id="UP001157502"/>
    </source>
</evidence>
<gene>
    <name evidence="1" type="ORF">DPEC_G00359070</name>
</gene>
<accession>A0ACC2F0F5</accession>